<name>A0A6A4IIU9_9AGAR</name>
<sequence length="256" mass="28151">MNRVVDDSLTCLRGVNETLLETINTNINEGGFFGTFVFVPVVDGTFITQRPIEALKQGKVNGKALLSITNTNEGVIFVNQTNPITNMSLYAGTLFPKFGPKQDSKTAELYASLGTPLEQDDAIMAESIFICPTFYLLSAFPNRSWKGQFAIPPATHGEDLYYYFPTSSLFGPLAVPPAFNNTLFLAAFSGAFMAFVVSQDPNDQIVPTITPYWDMYSNDSTVMVFNQTADGTSPDIHVDNADASQLERCRFWNSVG</sequence>
<dbReference type="InterPro" id="IPR002018">
    <property type="entry name" value="CarbesteraseB"/>
</dbReference>
<evidence type="ECO:0000259" key="1">
    <source>
        <dbReference type="Pfam" id="PF00135"/>
    </source>
</evidence>
<protein>
    <submittedName>
        <fullName evidence="2">Alpha/beta-hydrolase</fullName>
    </submittedName>
</protein>
<evidence type="ECO:0000313" key="2">
    <source>
        <dbReference type="EMBL" id="KAE9408465.1"/>
    </source>
</evidence>
<feature type="non-terminal residue" evidence="2">
    <location>
        <position position="256"/>
    </location>
</feature>
<dbReference type="InterPro" id="IPR050309">
    <property type="entry name" value="Type-B_Carboxylest/Lipase"/>
</dbReference>
<dbReference type="Proteomes" id="UP000799118">
    <property type="component" value="Unassembled WGS sequence"/>
</dbReference>
<feature type="domain" description="Carboxylesterase type B" evidence="1">
    <location>
        <begin position="7"/>
        <end position="239"/>
    </location>
</feature>
<dbReference type="PANTHER" id="PTHR11559">
    <property type="entry name" value="CARBOXYLESTERASE"/>
    <property type="match status" value="1"/>
</dbReference>
<dbReference type="EMBL" id="ML769391">
    <property type="protein sequence ID" value="KAE9408465.1"/>
    <property type="molecule type" value="Genomic_DNA"/>
</dbReference>
<gene>
    <name evidence="2" type="ORF">BT96DRAFT_962759</name>
</gene>
<dbReference type="InterPro" id="IPR029058">
    <property type="entry name" value="AB_hydrolase_fold"/>
</dbReference>
<dbReference type="SUPFAM" id="SSF53474">
    <property type="entry name" value="alpha/beta-Hydrolases"/>
    <property type="match status" value="1"/>
</dbReference>
<evidence type="ECO:0000313" key="3">
    <source>
        <dbReference type="Proteomes" id="UP000799118"/>
    </source>
</evidence>
<dbReference type="Pfam" id="PF00135">
    <property type="entry name" value="COesterase"/>
    <property type="match status" value="1"/>
</dbReference>
<dbReference type="OrthoDB" id="408631at2759"/>
<reference evidence="2" key="1">
    <citation type="journal article" date="2019" name="Environ. Microbiol.">
        <title>Fungal ecological strategies reflected in gene transcription - a case study of two litter decomposers.</title>
        <authorList>
            <person name="Barbi F."/>
            <person name="Kohler A."/>
            <person name="Barry K."/>
            <person name="Baskaran P."/>
            <person name="Daum C."/>
            <person name="Fauchery L."/>
            <person name="Ihrmark K."/>
            <person name="Kuo A."/>
            <person name="LaButti K."/>
            <person name="Lipzen A."/>
            <person name="Morin E."/>
            <person name="Grigoriev I.V."/>
            <person name="Henrissat B."/>
            <person name="Lindahl B."/>
            <person name="Martin F."/>
        </authorList>
    </citation>
    <scope>NUCLEOTIDE SEQUENCE</scope>
    <source>
        <strain evidence="2">JB14</strain>
    </source>
</reference>
<accession>A0A6A4IIU9</accession>
<organism evidence="2 3">
    <name type="scientific">Gymnopus androsaceus JB14</name>
    <dbReference type="NCBI Taxonomy" id="1447944"/>
    <lineage>
        <taxon>Eukaryota</taxon>
        <taxon>Fungi</taxon>
        <taxon>Dikarya</taxon>
        <taxon>Basidiomycota</taxon>
        <taxon>Agaricomycotina</taxon>
        <taxon>Agaricomycetes</taxon>
        <taxon>Agaricomycetidae</taxon>
        <taxon>Agaricales</taxon>
        <taxon>Marasmiineae</taxon>
        <taxon>Omphalotaceae</taxon>
        <taxon>Gymnopus</taxon>
    </lineage>
</organism>
<proteinExistence type="predicted"/>
<keyword evidence="3" id="KW-1185">Reference proteome</keyword>
<dbReference type="Gene3D" id="3.40.50.1820">
    <property type="entry name" value="alpha/beta hydrolase"/>
    <property type="match status" value="1"/>
</dbReference>
<dbReference type="AlphaFoldDB" id="A0A6A4IIU9"/>